<keyword evidence="2" id="KW-1185">Reference proteome</keyword>
<sequence length="410" mass="45372">MARLIWLHVPETMDMGPGLSAEETEIRVLLEKKTVLNLIDAFCVAVKHYLRGEEDITYVDLYHKTKYLPSYALPMGIPSFSNIAGSGKSSLSHEQSLHRRPSVNDQGRDLASPAPERPSVTESHTGSNLPLPATTPGAVGPKSEKVEYLDASKPPRPSNGTVRSGASLADLDSILRPARTPPRYSLLDFFPFSLMVHYLRGHGKKVGGKKEALKQAQLRHHAATHNIPLEISLYLSSYIATLQNRKALDPPTTNGLLTALNQLVDALTGLERILTTPIPYSYSIHLWTVTTIYCFFLPFQLWSTLKYITIPGTIVASFIFFGFLVAGEEIENPFGYDKNDLDLDHFTNGIVRKELAAISAIPTPNPKDWVFSPSNNRIFTANEHSGDRVTPQEWVSRGVVSVRAALTTSR</sequence>
<evidence type="ECO:0000313" key="2">
    <source>
        <dbReference type="Proteomes" id="UP001207468"/>
    </source>
</evidence>
<protein>
    <submittedName>
        <fullName evidence="1">Bestrophin, RFP-TM, chloride channel-domain-containing protein</fullName>
    </submittedName>
</protein>
<proteinExistence type="predicted"/>
<organism evidence="1 2">
    <name type="scientific">Russula earlei</name>
    <dbReference type="NCBI Taxonomy" id="71964"/>
    <lineage>
        <taxon>Eukaryota</taxon>
        <taxon>Fungi</taxon>
        <taxon>Dikarya</taxon>
        <taxon>Basidiomycota</taxon>
        <taxon>Agaricomycotina</taxon>
        <taxon>Agaricomycetes</taxon>
        <taxon>Russulales</taxon>
        <taxon>Russulaceae</taxon>
        <taxon>Russula</taxon>
    </lineage>
</organism>
<comment type="caution">
    <text evidence="1">The sequence shown here is derived from an EMBL/GenBank/DDBJ whole genome shotgun (WGS) entry which is preliminary data.</text>
</comment>
<evidence type="ECO:0000313" key="1">
    <source>
        <dbReference type="EMBL" id="KAI9511961.1"/>
    </source>
</evidence>
<accession>A0ACC0UJY2</accession>
<dbReference type="EMBL" id="JAGFNK010000014">
    <property type="protein sequence ID" value="KAI9511961.1"/>
    <property type="molecule type" value="Genomic_DNA"/>
</dbReference>
<gene>
    <name evidence="1" type="ORF">F5148DRAFT_1166544</name>
</gene>
<reference evidence="1" key="1">
    <citation type="submission" date="2021-03" db="EMBL/GenBank/DDBJ databases">
        <title>Evolutionary priming and transition to the ectomycorrhizal habit in an iconic lineage of mushroom-forming fungi: is preadaptation a requirement?</title>
        <authorList>
            <consortium name="DOE Joint Genome Institute"/>
            <person name="Looney B.P."/>
            <person name="Miyauchi S."/>
            <person name="Morin E."/>
            <person name="Drula E."/>
            <person name="Courty P.E."/>
            <person name="Chicoki N."/>
            <person name="Fauchery L."/>
            <person name="Kohler A."/>
            <person name="Kuo A."/>
            <person name="LaButti K."/>
            <person name="Pangilinan J."/>
            <person name="Lipzen A."/>
            <person name="Riley R."/>
            <person name="Andreopoulos W."/>
            <person name="He G."/>
            <person name="Johnson J."/>
            <person name="Barry K.W."/>
            <person name="Grigoriev I.V."/>
            <person name="Nagy L."/>
            <person name="Hibbett D."/>
            <person name="Henrissat B."/>
            <person name="Matheny P.B."/>
            <person name="Labbe J."/>
            <person name="Martin A.F."/>
        </authorList>
    </citation>
    <scope>NUCLEOTIDE SEQUENCE</scope>
    <source>
        <strain evidence="1">BPL698</strain>
    </source>
</reference>
<name>A0ACC0UJY2_9AGAM</name>
<dbReference type="Proteomes" id="UP001207468">
    <property type="component" value="Unassembled WGS sequence"/>
</dbReference>